<proteinExistence type="predicted"/>
<dbReference type="Gene3D" id="3.90.1200.10">
    <property type="match status" value="1"/>
</dbReference>
<dbReference type="RefSeq" id="WP_345040525.1">
    <property type="nucleotide sequence ID" value="NZ_BAABBA010000008.1"/>
</dbReference>
<feature type="domain" description="Aminoglycoside phosphotransferase" evidence="1">
    <location>
        <begin position="22"/>
        <end position="239"/>
    </location>
</feature>
<sequence length="291" mass="30529">MTDPGATVTGLLAGQGYRAESVRPLGSGLDHTAFEVDGALVVRVSARAHPAERALEVDRETRLLHRIAAISPLPVPTPLYADPAGGWLAYRKLPGAPFLGLPEPAAWATTVGTALGRLLAVLRGQPPEAWAGLVENDDVPPHAWLREARETYAAVAASVPPSQRGAVEAFLGAAPPPATTRRVLSHNDLGIEHVLVDPATGEVIGVIDWSDAALVDPACDLGLILRDLGPDGLDAALAALPPDDDDELRTRATFYARCSALEDLAYGVGTGRGAYVRNSLAALARLLPPRQ</sequence>
<organism evidence="2 3">
    <name type="scientific">Georgenia daeguensis</name>
    <dbReference type="NCBI Taxonomy" id="908355"/>
    <lineage>
        <taxon>Bacteria</taxon>
        <taxon>Bacillati</taxon>
        <taxon>Actinomycetota</taxon>
        <taxon>Actinomycetes</taxon>
        <taxon>Micrococcales</taxon>
        <taxon>Bogoriellaceae</taxon>
        <taxon>Georgenia</taxon>
    </lineage>
</organism>
<evidence type="ECO:0000259" key="1">
    <source>
        <dbReference type="Pfam" id="PF01636"/>
    </source>
</evidence>
<dbReference type="EMBL" id="BAABBA010000008">
    <property type="protein sequence ID" value="GAA4287628.1"/>
    <property type="molecule type" value="Genomic_DNA"/>
</dbReference>
<gene>
    <name evidence="2" type="ORF">GCM10022262_19870</name>
</gene>
<dbReference type="InterPro" id="IPR011009">
    <property type="entry name" value="Kinase-like_dom_sf"/>
</dbReference>
<dbReference type="Gene3D" id="3.30.200.20">
    <property type="entry name" value="Phosphorylase Kinase, domain 1"/>
    <property type="match status" value="1"/>
</dbReference>
<evidence type="ECO:0000313" key="3">
    <source>
        <dbReference type="Proteomes" id="UP001499841"/>
    </source>
</evidence>
<dbReference type="Proteomes" id="UP001499841">
    <property type="component" value="Unassembled WGS sequence"/>
</dbReference>
<dbReference type="Pfam" id="PF01636">
    <property type="entry name" value="APH"/>
    <property type="match status" value="1"/>
</dbReference>
<dbReference type="InterPro" id="IPR002575">
    <property type="entry name" value="Aminoglycoside_PTrfase"/>
</dbReference>
<dbReference type="InterPro" id="IPR051678">
    <property type="entry name" value="AGP_Transferase"/>
</dbReference>
<accession>A0ABP8EUK0</accession>
<protein>
    <submittedName>
        <fullName evidence="2">Aminoglycoside phosphotransferase family protein</fullName>
    </submittedName>
</protein>
<name>A0ABP8EUK0_9MICO</name>
<keyword evidence="3" id="KW-1185">Reference proteome</keyword>
<evidence type="ECO:0000313" key="2">
    <source>
        <dbReference type="EMBL" id="GAA4287628.1"/>
    </source>
</evidence>
<dbReference type="SUPFAM" id="SSF56112">
    <property type="entry name" value="Protein kinase-like (PK-like)"/>
    <property type="match status" value="1"/>
</dbReference>
<dbReference type="PANTHER" id="PTHR21310">
    <property type="entry name" value="AMINOGLYCOSIDE PHOSPHOTRANSFERASE-RELATED-RELATED"/>
    <property type="match status" value="1"/>
</dbReference>
<comment type="caution">
    <text evidence="2">The sequence shown here is derived from an EMBL/GenBank/DDBJ whole genome shotgun (WGS) entry which is preliminary data.</text>
</comment>
<reference evidence="3" key="1">
    <citation type="journal article" date="2019" name="Int. J. Syst. Evol. Microbiol.">
        <title>The Global Catalogue of Microorganisms (GCM) 10K type strain sequencing project: providing services to taxonomists for standard genome sequencing and annotation.</title>
        <authorList>
            <consortium name="The Broad Institute Genomics Platform"/>
            <consortium name="The Broad Institute Genome Sequencing Center for Infectious Disease"/>
            <person name="Wu L."/>
            <person name="Ma J."/>
        </authorList>
    </citation>
    <scope>NUCLEOTIDE SEQUENCE [LARGE SCALE GENOMIC DNA]</scope>
    <source>
        <strain evidence="3">JCM 17459</strain>
    </source>
</reference>